<dbReference type="GO" id="GO:0005524">
    <property type="term" value="F:ATP binding"/>
    <property type="evidence" value="ECO:0007669"/>
    <property type="project" value="UniProtKB-KW"/>
</dbReference>
<evidence type="ECO:0000256" key="5">
    <source>
        <dbReference type="ARBA" id="ARBA00022741"/>
    </source>
</evidence>
<dbReference type="InterPro" id="IPR035437">
    <property type="entry name" value="SNase_OB-fold_sf"/>
</dbReference>
<dbReference type="GO" id="GO:0031047">
    <property type="term" value="P:regulatory ncRNA-mediated gene silencing"/>
    <property type="evidence" value="ECO:0007669"/>
    <property type="project" value="UniProtKB-KW"/>
</dbReference>
<evidence type="ECO:0000256" key="13">
    <source>
        <dbReference type="ARBA" id="ARBA00047984"/>
    </source>
</evidence>
<sequence>MAEDDALPANAFPVSVMHMVNPSTFWVTEPLGQDMTKEREKLTCLEEMLSGHCRRSYEGVNYMPEEEELVAVQHPETGRWHRAEVEYVLHEAKGYVYKVFLVDYGLSIKVRSSAIRKLPSAWVDLDYQSFQVVLYGILPTTVDMDYKDMKMKRKVASNWTPAAGRFVKKLLEESTNFWLVYKKNIRKKIYGDLFVEVENESLSLINELCTKEYAVYSEELFEEELEKYNMQTPSPQIPVCSEGSRTQNTSHVSSLGDTSKLRHIQDYIRECSIQQAKKGKKNEYQIKEMRRETEVTSTDINECGEHFQNGHEKPLGCGMIERMEKSTSGMHSKLTVGNVQQGEKCNENRSLKASHEGETVASSMLGLLDLIDHKSNHDSKSLSEMSTSCNLPRDGKNFSCTNYFPAGATYRKSKDPVVINSRSLRDKGTHTFDARNGSYSVQFKNTRKPGSTLGMILPHYTPAPLDTKRSEIQSSAVKVSENFEQIEAEKQHRPLSFLECLQGKTNSMSENGSCRTEKGSDVQEDVTEKEITSVSTRNIFQDIVNSVAKSTKTKRQDLLDDVKKNSLSPSSIPDMKARLPQTTLKAMLKQGTPGNGIQANSNSLASVKDSAQIPTACVGYKVAEQHKTSRILVHGNMGFRAIQSVAEANFPTEIHQALAKMDIKDPMRIQTYAWPAIMRGQYTVLVGPPQSGKTLAYIIPVVSFMLTPDFYSELRPGNGPLVLVLCSGSKSAQFVYEKCCTLLKFSSQNKVRVEIAYGGGREQELRDPLANGCDILISTPRCFMRLLRCSRLITNVDRLAHLVLDEVDILAHKFLSELKGVITECKQMLVRRAKVGVPVQVIAVSEKWCPAVEQFSQHISHNFLVCISGYLEAAVYSKLQPTLHLLSTSSKPEAVLDILDGYHGQHKTVIVCRSVADVDHLVPFLESHCFQVLAAHEDMTHCHITEISQRWKCAIVPGAFPILVCTDDVLPELDVSDAMWLIHYSLPRTKTGFGFRFSCLMSNYPNMFDKSTCNSDPPECRVHIFADKDQCTRELPEVVHFLKRLSVPVAPEIEAKVMEILLQKESQKLAFPLCYCLKAFGECLERTVCRSRHVIVDAIDRPCNIPFRGDVKVKILHVHNASNFSARLLEHTDVGGRPVIIPDEYLTVNMAMYSHYSDEKNRLLHGIPKLGDICSVETKINIFQRVQVVEVVKEDTKGIPEELKIKFLDEGIFTVVKVYQLLALPEDLQKLPPQVVDIFLCNVIPCDLDTDWSETVNCKMNDWIDDINSGEVDGKFLVGKVMLSAGNTLWLEPLEYRNYLTSLDTYVVELSLSKELVKCGFGVSNPGHLKKLYELCHVGGLAVPAYEKVPMLEKVQHEIKRLPSPQWAHLDTKEFQEIVFVCADNPHQFFIRHYKFNVIFQRLIDELQKCVKTKPNNFHLEKGSYCLGKFPEDGMWYRAQVDQLVEDDHASLFFVDHGDKARVSISDIAPITEMLIKKLPFQAIECSLAGIKPPDGGTWSAEATDVMYEFCDNSYGLYVKVCELMTAAVCTGGSKYKVMLVDNTSTNVDVYLNSVLLEKNLALPDNIEQILETLDPVGLEGGDTSEESDVEPEETRIVELSDISVPQHSQVNAASASAADSISDDEEYDILVDDPLEFLMEMMRGNKKCEPSLPAVPALPSPSSLPSSDDHNLEGASASCISPQHLSSNDKSDIDCIPPLVSTARTPQVLWHQDECIIYIKIMLTGVQKYYIGWDVMHLQFSTQMKSQVYEVMLELYSSVNVSSISHTAKGFFVHIKMMKTVTGFSWPRLLQSQCKRPWLKLDLEKYKGDFDSDEDNAKTRCERALKELSLSNKESQVPAPNLKDEAVISSVPISSSDDDEEEEEEDGMNLQDESYDPFDPLS</sequence>
<keyword evidence="6" id="KW-0221">Differentiation</keyword>
<dbReference type="Gene3D" id="2.60.40.790">
    <property type="match status" value="1"/>
</dbReference>
<evidence type="ECO:0000256" key="10">
    <source>
        <dbReference type="ARBA" id="ARBA00022871"/>
    </source>
</evidence>
<dbReference type="InterPro" id="IPR014001">
    <property type="entry name" value="Helicase_ATP-bd"/>
</dbReference>
<dbReference type="SMART" id="SM00333">
    <property type="entry name" value="TUDOR"/>
    <property type="match status" value="3"/>
</dbReference>
<organism evidence="19 20">
    <name type="scientific">Cryptotermes secundus</name>
    <dbReference type="NCBI Taxonomy" id="105785"/>
    <lineage>
        <taxon>Eukaryota</taxon>
        <taxon>Metazoa</taxon>
        <taxon>Ecdysozoa</taxon>
        <taxon>Arthropoda</taxon>
        <taxon>Hexapoda</taxon>
        <taxon>Insecta</taxon>
        <taxon>Pterygota</taxon>
        <taxon>Neoptera</taxon>
        <taxon>Polyneoptera</taxon>
        <taxon>Dictyoptera</taxon>
        <taxon>Blattodea</taxon>
        <taxon>Blattoidea</taxon>
        <taxon>Termitoidae</taxon>
        <taxon>Kalotermitidae</taxon>
        <taxon>Cryptotermitinae</taxon>
        <taxon>Cryptotermes</taxon>
    </lineage>
</organism>
<keyword evidence="9" id="KW-0067">ATP-binding</keyword>
<dbReference type="Pfam" id="PF00270">
    <property type="entry name" value="DEAD"/>
    <property type="match status" value="1"/>
</dbReference>
<dbReference type="GO" id="GO:0007283">
    <property type="term" value="P:spermatogenesis"/>
    <property type="evidence" value="ECO:0007669"/>
    <property type="project" value="UniProtKB-KW"/>
</dbReference>
<feature type="region of interest" description="Disordered" evidence="14">
    <location>
        <begin position="1653"/>
        <end position="1684"/>
    </location>
</feature>
<evidence type="ECO:0000256" key="6">
    <source>
        <dbReference type="ARBA" id="ARBA00022782"/>
    </source>
</evidence>
<dbReference type="PROSITE" id="PS51194">
    <property type="entry name" value="HELICASE_CTER"/>
    <property type="match status" value="1"/>
</dbReference>
<evidence type="ECO:0000256" key="12">
    <source>
        <dbReference type="ARBA" id="ARBA00023254"/>
    </source>
</evidence>
<dbReference type="STRING" id="105785.A0A2J7RB24"/>
<evidence type="ECO:0000313" key="20">
    <source>
        <dbReference type="Proteomes" id="UP000235965"/>
    </source>
</evidence>
<dbReference type="SUPFAM" id="SSF52540">
    <property type="entry name" value="P-loop containing nucleoside triphosphate hydrolases"/>
    <property type="match status" value="2"/>
</dbReference>
<dbReference type="GO" id="GO:0003676">
    <property type="term" value="F:nucleic acid binding"/>
    <property type="evidence" value="ECO:0007669"/>
    <property type="project" value="InterPro"/>
</dbReference>
<feature type="domain" description="Tudor" evidence="15">
    <location>
        <begin position="1419"/>
        <end position="1478"/>
    </location>
</feature>
<dbReference type="Pfam" id="PF00271">
    <property type="entry name" value="Helicase_C"/>
    <property type="match status" value="1"/>
</dbReference>
<dbReference type="GO" id="GO:0003724">
    <property type="term" value="F:RNA helicase activity"/>
    <property type="evidence" value="ECO:0007669"/>
    <property type="project" value="UniProtKB-EC"/>
</dbReference>
<proteinExistence type="predicted"/>
<evidence type="ECO:0000256" key="3">
    <source>
        <dbReference type="ARBA" id="ARBA00022473"/>
    </source>
</evidence>
<dbReference type="Gene3D" id="3.40.50.300">
    <property type="entry name" value="P-loop containing nucleotide triphosphate hydrolases"/>
    <property type="match status" value="2"/>
</dbReference>
<feature type="domain" description="Helicase C-terminal" evidence="17">
    <location>
        <begin position="894"/>
        <end position="1061"/>
    </location>
</feature>
<dbReference type="Gene3D" id="2.40.50.90">
    <property type="match status" value="3"/>
</dbReference>
<dbReference type="GO" id="GO:0016787">
    <property type="term" value="F:hydrolase activity"/>
    <property type="evidence" value="ECO:0007669"/>
    <property type="project" value="UniProtKB-KW"/>
</dbReference>
<dbReference type="FunCoup" id="A0A2J7RB24">
    <property type="interactions" value="2"/>
</dbReference>
<dbReference type="SMART" id="SM00487">
    <property type="entry name" value="DEXDc"/>
    <property type="match status" value="1"/>
</dbReference>
<evidence type="ECO:0000256" key="1">
    <source>
        <dbReference type="ARBA" id="ARBA00012552"/>
    </source>
</evidence>
<keyword evidence="3" id="KW-0217">Developmental protein</keyword>
<evidence type="ECO:0000256" key="8">
    <source>
        <dbReference type="ARBA" id="ARBA00022806"/>
    </source>
</evidence>
<dbReference type="GO" id="GO:0051321">
    <property type="term" value="P:meiotic cell cycle"/>
    <property type="evidence" value="ECO:0007669"/>
    <property type="project" value="UniProtKB-KW"/>
</dbReference>
<feature type="compositionally biased region" description="Low complexity" evidence="14">
    <location>
        <begin position="1653"/>
        <end position="1667"/>
    </location>
</feature>
<keyword evidence="11" id="KW-0943">RNA-mediated gene silencing</keyword>
<feature type="compositionally biased region" description="Acidic residues" evidence="14">
    <location>
        <begin position="1857"/>
        <end position="1868"/>
    </location>
</feature>
<evidence type="ECO:0000256" key="9">
    <source>
        <dbReference type="ARBA" id="ARBA00022840"/>
    </source>
</evidence>
<evidence type="ECO:0000313" key="19">
    <source>
        <dbReference type="EMBL" id="PNF38039.1"/>
    </source>
</evidence>
<keyword evidence="10" id="KW-0744">Spermatogenesis</keyword>
<feature type="compositionally biased region" description="Acidic residues" evidence="14">
    <location>
        <begin position="1583"/>
        <end position="1592"/>
    </location>
</feature>
<dbReference type="PANTHER" id="PTHR22655">
    <property type="entry name" value="ATP-DEPENDENT RNA HELICASE TDRD12-RELATED"/>
    <property type="match status" value="1"/>
</dbReference>
<evidence type="ECO:0000256" key="2">
    <source>
        <dbReference type="ARBA" id="ARBA00013352"/>
    </source>
</evidence>
<dbReference type="InterPro" id="IPR002999">
    <property type="entry name" value="Tudor"/>
</dbReference>
<feature type="region of interest" description="Disordered" evidence="14">
    <location>
        <begin position="1831"/>
        <end position="1883"/>
    </location>
</feature>
<feature type="domain" description="CS" evidence="18">
    <location>
        <begin position="1704"/>
        <end position="1791"/>
    </location>
</feature>
<dbReference type="Gene3D" id="2.30.30.140">
    <property type="match status" value="3"/>
</dbReference>
<gene>
    <name evidence="19" type="ORF">B7P43_G02372</name>
</gene>
<dbReference type="PROSITE" id="PS50304">
    <property type="entry name" value="TUDOR"/>
    <property type="match status" value="2"/>
</dbReference>
<dbReference type="PROSITE" id="PS51192">
    <property type="entry name" value="HELICASE_ATP_BIND_1"/>
    <property type="match status" value="1"/>
</dbReference>
<feature type="domain" description="Tudor" evidence="15">
    <location>
        <begin position="63"/>
        <end position="125"/>
    </location>
</feature>
<accession>A0A2J7RB24</accession>
<dbReference type="EC" id="3.6.4.13" evidence="1"/>
<dbReference type="PANTHER" id="PTHR22655:SF2">
    <property type="entry name" value="ATP-DEPENDENT RNA HELICASE TDRD12-RELATED"/>
    <property type="match status" value="1"/>
</dbReference>
<dbReference type="InterPro" id="IPR027417">
    <property type="entry name" value="P-loop_NTPase"/>
</dbReference>
<keyword evidence="7" id="KW-0378">Hydrolase</keyword>
<dbReference type="InParanoid" id="A0A2J7RB24"/>
<evidence type="ECO:0000256" key="11">
    <source>
        <dbReference type="ARBA" id="ARBA00023158"/>
    </source>
</evidence>
<dbReference type="SUPFAM" id="SSF63748">
    <property type="entry name" value="Tudor/PWWP/MBT"/>
    <property type="match status" value="3"/>
</dbReference>
<evidence type="ECO:0000259" key="15">
    <source>
        <dbReference type="PROSITE" id="PS50304"/>
    </source>
</evidence>
<dbReference type="GO" id="GO:0042078">
    <property type="term" value="P:germ-line stem cell division"/>
    <property type="evidence" value="ECO:0007669"/>
    <property type="project" value="TreeGrafter"/>
</dbReference>
<evidence type="ECO:0000259" key="17">
    <source>
        <dbReference type="PROSITE" id="PS51194"/>
    </source>
</evidence>
<comment type="catalytic activity">
    <reaction evidence="13">
        <text>ATP + H2O = ADP + phosphate + H(+)</text>
        <dbReference type="Rhea" id="RHEA:13065"/>
        <dbReference type="ChEBI" id="CHEBI:15377"/>
        <dbReference type="ChEBI" id="CHEBI:15378"/>
        <dbReference type="ChEBI" id="CHEBI:30616"/>
        <dbReference type="ChEBI" id="CHEBI:43474"/>
        <dbReference type="ChEBI" id="CHEBI:456216"/>
        <dbReference type="EC" id="3.6.4.13"/>
    </reaction>
</comment>
<comment type="caution">
    <text evidence="19">The sequence shown here is derived from an EMBL/GenBank/DDBJ whole genome shotgun (WGS) entry which is preliminary data.</text>
</comment>
<dbReference type="OrthoDB" id="249932at2759"/>
<name>A0A2J7RB24_9NEOP</name>
<dbReference type="EMBL" id="NEVH01006564">
    <property type="protein sequence ID" value="PNF38039.1"/>
    <property type="molecule type" value="Genomic_DNA"/>
</dbReference>
<evidence type="ECO:0000259" key="18">
    <source>
        <dbReference type="PROSITE" id="PS51203"/>
    </source>
</evidence>
<dbReference type="Proteomes" id="UP000235965">
    <property type="component" value="Unassembled WGS sequence"/>
</dbReference>
<dbReference type="InterPro" id="IPR011545">
    <property type="entry name" value="DEAD/DEAH_box_helicase_dom"/>
</dbReference>
<feature type="region of interest" description="Disordered" evidence="14">
    <location>
        <begin position="1575"/>
        <end position="1595"/>
    </location>
</feature>
<reference evidence="19 20" key="1">
    <citation type="submission" date="2017-12" db="EMBL/GenBank/DDBJ databases">
        <title>Hemimetabolous genomes reveal molecular basis of termite eusociality.</title>
        <authorList>
            <person name="Harrison M.C."/>
            <person name="Jongepier E."/>
            <person name="Robertson H.M."/>
            <person name="Arning N."/>
            <person name="Bitard-Feildel T."/>
            <person name="Chao H."/>
            <person name="Childers C.P."/>
            <person name="Dinh H."/>
            <person name="Doddapaneni H."/>
            <person name="Dugan S."/>
            <person name="Gowin J."/>
            <person name="Greiner C."/>
            <person name="Han Y."/>
            <person name="Hu H."/>
            <person name="Hughes D.S.T."/>
            <person name="Huylmans A.-K."/>
            <person name="Kemena C."/>
            <person name="Kremer L.P.M."/>
            <person name="Lee S.L."/>
            <person name="Lopez-Ezquerra A."/>
            <person name="Mallet L."/>
            <person name="Monroy-Kuhn J.M."/>
            <person name="Moser A."/>
            <person name="Murali S.C."/>
            <person name="Muzny D.M."/>
            <person name="Otani S."/>
            <person name="Piulachs M.-D."/>
            <person name="Poelchau M."/>
            <person name="Qu J."/>
            <person name="Schaub F."/>
            <person name="Wada-Katsumata A."/>
            <person name="Worley K.C."/>
            <person name="Xie Q."/>
            <person name="Ylla G."/>
            <person name="Poulsen M."/>
            <person name="Gibbs R.A."/>
            <person name="Schal C."/>
            <person name="Richards S."/>
            <person name="Belles X."/>
            <person name="Korb J."/>
            <person name="Bornberg-Bauer E."/>
        </authorList>
    </citation>
    <scope>NUCLEOTIDE SEQUENCE [LARGE SCALE GENOMIC DNA]</scope>
    <source>
        <tissue evidence="19">Whole body</tissue>
    </source>
</reference>
<dbReference type="SUPFAM" id="SSF49764">
    <property type="entry name" value="HSP20-like chaperones"/>
    <property type="match status" value="1"/>
</dbReference>
<keyword evidence="12" id="KW-0469">Meiosis</keyword>
<evidence type="ECO:0000256" key="14">
    <source>
        <dbReference type="SAM" id="MobiDB-lite"/>
    </source>
</evidence>
<dbReference type="CDD" id="cd20435">
    <property type="entry name" value="Tudor_TDRD12_rpt2"/>
    <property type="match status" value="1"/>
</dbReference>
<feature type="domain" description="Helicase ATP-binding" evidence="16">
    <location>
        <begin position="674"/>
        <end position="889"/>
    </location>
</feature>
<evidence type="ECO:0000256" key="4">
    <source>
        <dbReference type="ARBA" id="ARBA00022737"/>
    </source>
</evidence>
<keyword evidence="20" id="KW-1185">Reference proteome</keyword>
<dbReference type="InterPro" id="IPR001650">
    <property type="entry name" value="Helicase_C-like"/>
</dbReference>
<dbReference type="GO" id="GO:0005737">
    <property type="term" value="C:cytoplasm"/>
    <property type="evidence" value="ECO:0007669"/>
    <property type="project" value="UniProtKB-ARBA"/>
</dbReference>
<dbReference type="Pfam" id="PF00567">
    <property type="entry name" value="TUDOR"/>
    <property type="match status" value="2"/>
</dbReference>
<keyword evidence="8" id="KW-0347">Helicase</keyword>
<dbReference type="InterPro" id="IPR007052">
    <property type="entry name" value="CS_dom"/>
</dbReference>
<evidence type="ECO:0000259" key="16">
    <source>
        <dbReference type="PROSITE" id="PS51192"/>
    </source>
</evidence>
<protein>
    <recommendedName>
        <fullName evidence="2">Probable ATP-dependent RNA helicase spindle-E</fullName>
        <ecNumber evidence="1">3.6.4.13</ecNumber>
    </recommendedName>
</protein>
<dbReference type="InterPro" id="IPR008978">
    <property type="entry name" value="HSP20-like_chaperone"/>
</dbReference>
<keyword evidence="4" id="KW-0677">Repeat</keyword>
<dbReference type="PROSITE" id="PS51203">
    <property type="entry name" value="CS"/>
    <property type="match status" value="1"/>
</dbReference>
<keyword evidence="5" id="KW-0547">Nucleotide-binding</keyword>
<evidence type="ECO:0000256" key="7">
    <source>
        <dbReference type="ARBA" id="ARBA00022801"/>
    </source>
</evidence>